<name>A0A941EDQ0_9ACTN</name>
<dbReference type="GO" id="GO:0016747">
    <property type="term" value="F:acyltransferase activity, transferring groups other than amino-acyl groups"/>
    <property type="evidence" value="ECO:0007669"/>
    <property type="project" value="InterPro"/>
</dbReference>
<dbReference type="AlphaFoldDB" id="A0A941EDQ0"/>
<dbReference type="PANTHER" id="PTHR43792">
    <property type="entry name" value="GNAT FAMILY, PUTATIVE (AFU_ORTHOLOGUE AFUA_3G00765)-RELATED-RELATED"/>
    <property type="match status" value="1"/>
</dbReference>
<sequence length="188" mass="20240">MRTASLVLRTPTHREAKIAMAGASDDEAQRWLGWEQKDVCPEPHRATLLSASVNEGDRPERSVDAAFWALIAIDPGRLAIAGLVGFVHSPDGLYNHVGGHLAPQYRGRGLGRELFAAALVLGHQHLGIEVIRAGAESSNIASRKSLEAAGFRPVHGAPAHSLPNGRVIAACWYEHAARASKCRRSPRP</sequence>
<dbReference type="InterPro" id="IPR051531">
    <property type="entry name" value="N-acetyltransferase"/>
</dbReference>
<dbReference type="InterPro" id="IPR000182">
    <property type="entry name" value="GNAT_dom"/>
</dbReference>
<proteinExistence type="predicted"/>
<dbReference type="Pfam" id="PF13302">
    <property type="entry name" value="Acetyltransf_3"/>
    <property type="match status" value="1"/>
</dbReference>
<dbReference type="EMBL" id="JAGSOH010000059">
    <property type="protein sequence ID" value="MBR7828535.1"/>
    <property type="molecule type" value="Genomic_DNA"/>
</dbReference>
<feature type="domain" description="N-acetyltransferase" evidence="1">
    <location>
        <begin position="18"/>
        <end position="178"/>
    </location>
</feature>
<comment type="caution">
    <text evidence="2">The sequence shown here is derived from an EMBL/GenBank/DDBJ whole genome shotgun (WGS) entry which is preliminary data.</text>
</comment>
<keyword evidence="3" id="KW-1185">Reference proteome</keyword>
<evidence type="ECO:0000313" key="3">
    <source>
        <dbReference type="Proteomes" id="UP000676325"/>
    </source>
</evidence>
<evidence type="ECO:0000313" key="2">
    <source>
        <dbReference type="EMBL" id="MBR7828535.1"/>
    </source>
</evidence>
<dbReference type="PROSITE" id="PS51186">
    <property type="entry name" value="GNAT"/>
    <property type="match status" value="1"/>
</dbReference>
<protein>
    <submittedName>
        <fullName evidence="2">GNAT family N-acetyltransferase</fullName>
    </submittedName>
</protein>
<reference evidence="2" key="1">
    <citation type="submission" date="2021-04" db="EMBL/GenBank/DDBJ databases">
        <title>Genome based classification of Actinospica acidithermotolerans sp. nov., an actinobacterium isolated from an Indonesian hot spring.</title>
        <authorList>
            <person name="Kusuma A.B."/>
            <person name="Putra K.E."/>
            <person name="Nafisah S."/>
            <person name="Loh J."/>
            <person name="Nouioui I."/>
            <person name="Goodfellow M."/>
        </authorList>
    </citation>
    <scope>NUCLEOTIDE SEQUENCE</scope>
    <source>
        <strain evidence="2">MGRD01-02</strain>
    </source>
</reference>
<dbReference type="SUPFAM" id="SSF55729">
    <property type="entry name" value="Acyl-CoA N-acyltransferases (Nat)"/>
    <property type="match status" value="1"/>
</dbReference>
<gene>
    <name evidence="2" type="ORF">KDK95_19645</name>
</gene>
<dbReference type="InterPro" id="IPR016181">
    <property type="entry name" value="Acyl_CoA_acyltransferase"/>
</dbReference>
<dbReference type="RefSeq" id="WP_212519670.1">
    <property type="nucleotide sequence ID" value="NZ_JAGSOH010000059.1"/>
</dbReference>
<dbReference type="CDD" id="cd04301">
    <property type="entry name" value="NAT_SF"/>
    <property type="match status" value="1"/>
</dbReference>
<evidence type="ECO:0000259" key="1">
    <source>
        <dbReference type="PROSITE" id="PS51186"/>
    </source>
</evidence>
<accession>A0A941EDQ0</accession>
<dbReference type="Gene3D" id="3.40.630.30">
    <property type="match status" value="1"/>
</dbReference>
<dbReference type="Proteomes" id="UP000676325">
    <property type="component" value="Unassembled WGS sequence"/>
</dbReference>
<organism evidence="2 3">
    <name type="scientific">Actinospica acidithermotolerans</name>
    <dbReference type="NCBI Taxonomy" id="2828514"/>
    <lineage>
        <taxon>Bacteria</taxon>
        <taxon>Bacillati</taxon>
        <taxon>Actinomycetota</taxon>
        <taxon>Actinomycetes</taxon>
        <taxon>Catenulisporales</taxon>
        <taxon>Actinospicaceae</taxon>
        <taxon>Actinospica</taxon>
    </lineage>
</organism>